<feature type="signal peptide" evidence="1">
    <location>
        <begin position="1"/>
        <end position="20"/>
    </location>
</feature>
<protein>
    <submittedName>
        <fullName evidence="2">Metal-binding protein</fullName>
    </submittedName>
</protein>
<evidence type="ECO:0000313" key="2">
    <source>
        <dbReference type="EMBL" id="KFZ28362.1"/>
    </source>
</evidence>
<feature type="chain" id="PRO_5001899732" evidence="1">
    <location>
        <begin position="21"/>
        <end position="163"/>
    </location>
</feature>
<evidence type="ECO:0000256" key="1">
    <source>
        <dbReference type="SAM" id="SignalP"/>
    </source>
</evidence>
<sequence>MSIKRNIAVLAMLFSVSVSATDVEEQQLTVLKDPNCGCCEKWLQALPDSFSVSVQHPNNLTQRKRDAGISAEVQSCHTAISSNGYVFEGHVPPTLVSHYLAGKKSANGIGLTVPGMPVGSVGMEMGTRFQPYTVYEIKEDGSITPYKQIASLEQQQALSNGGL</sequence>
<dbReference type="Pfam" id="PF04214">
    <property type="entry name" value="DUF411"/>
    <property type="match status" value="1"/>
</dbReference>
<organism evidence="2 3">
    <name type="scientific">Pseudidiomarina atlantica</name>
    <dbReference type="NCBI Taxonomy" id="1517416"/>
    <lineage>
        <taxon>Bacteria</taxon>
        <taxon>Pseudomonadati</taxon>
        <taxon>Pseudomonadota</taxon>
        <taxon>Gammaproteobacteria</taxon>
        <taxon>Alteromonadales</taxon>
        <taxon>Idiomarinaceae</taxon>
        <taxon>Pseudidiomarina</taxon>
    </lineage>
</organism>
<name>A0A094IMP5_9GAMM</name>
<proteinExistence type="predicted"/>
<keyword evidence="3" id="KW-1185">Reference proteome</keyword>
<keyword evidence="1" id="KW-0732">Signal</keyword>
<dbReference type="EMBL" id="JPIN01000008">
    <property type="protein sequence ID" value="KFZ28362.1"/>
    <property type="molecule type" value="Genomic_DNA"/>
</dbReference>
<dbReference type="OrthoDB" id="14727at2"/>
<comment type="caution">
    <text evidence="2">The sequence shown here is derived from an EMBL/GenBank/DDBJ whole genome shotgun (WGS) entry which is preliminary data.</text>
</comment>
<dbReference type="RefSeq" id="WP_034732809.1">
    <property type="nucleotide sequence ID" value="NZ_JPIN01000008.1"/>
</dbReference>
<gene>
    <name evidence="2" type="ORF">IDAT_08600</name>
</gene>
<dbReference type="AlphaFoldDB" id="A0A094IMP5"/>
<evidence type="ECO:0000313" key="3">
    <source>
        <dbReference type="Proteomes" id="UP000053718"/>
    </source>
</evidence>
<dbReference type="Proteomes" id="UP000053718">
    <property type="component" value="Unassembled WGS sequence"/>
</dbReference>
<reference evidence="2 3" key="1">
    <citation type="submission" date="2014-06" db="EMBL/GenBank/DDBJ databases">
        <title>Draft genome sequence of Idiomarina sp. MCCC 1A10513.</title>
        <authorList>
            <person name="Du J."/>
            <person name="Lai Q."/>
            <person name="Shao Z."/>
        </authorList>
    </citation>
    <scope>NUCLEOTIDE SEQUENCE [LARGE SCALE GENOMIC DNA]</scope>
    <source>
        <strain evidence="2 3">MCCC 1A10513</strain>
    </source>
</reference>
<dbReference type="InterPro" id="IPR007332">
    <property type="entry name" value="DUF411"/>
</dbReference>
<dbReference type="eggNOG" id="COG3019">
    <property type="taxonomic scope" value="Bacteria"/>
</dbReference>
<accession>A0A094IMP5</accession>
<dbReference type="STRING" id="1517416.IDAT_08600"/>